<dbReference type="AlphaFoldDB" id="A0A0K8R973"/>
<keyword evidence="1" id="KW-0472">Membrane</keyword>
<proteinExistence type="evidence at transcript level"/>
<organism evidence="2">
    <name type="scientific">Ixodes ricinus</name>
    <name type="common">Common tick</name>
    <name type="synonym">Acarus ricinus</name>
    <dbReference type="NCBI Taxonomy" id="34613"/>
    <lineage>
        <taxon>Eukaryota</taxon>
        <taxon>Metazoa</taxon>
        <taxon>Ecdysozoa</taxon>
        <taxon>Arthropoda</taxon>
        <taxon>Chelicerata</taxon>
        <taxon>Arachnida</taxon>
        <taxon>Acari</taxon>
        <taxon>Parasitiformes</taxon>
        <taxon>Ixodida</taxon>
        <taxon>Ixodoidea</taxon>
        <taxon>Ixodidae</taxon>
        <taxon>Ixodinae</taxon>
        <taxon>Ixodes</taxon>
    </lineage>
</organism>
<evidence type="ECO:0000313" key="2">
    <source>
        <dbReference type="EMBL" id="JAA67702.1"/>
    </source>
</evidence>
<dbReference type="PANTHER" id="PTHR33395">
    <property type="entry name" value="TRANSCRIPTASE, PUTATIVE-RELATED-RELATED"/>
    <property type="match status" value="1"/>
</dbReference>
<protein>
    <submittedName>
        <fullName evidence="2">Putative outcast ele5 orf2-h 1e-60-j 4</fullName>
    </submittedName>
</protein>
<keyword evidence="1" id="KW-1133">Transmembrane helix</keyword>
<dbReference type="EMBL" id="GADI01006106">
    <property type="protein sequence ID" value="JAA67702.1"/>
    <property type="molecule type" value="mRNA"/>
</dbReference>
<keyword evidence="1" id="KW-0812">Transmembrane</keyword>
<name>A0A0K8R973_IXORI</name>
<accession>A0A0K8R973</accession>
<dbReference type="PANTHER" id="PTHR33395:SF22">
    <property type="entry name" value="REVERSE TRANSCRIPTASE DOMAIN-CONTAINING PROTEIN"/>
    <property type="match status" value="1"/>
</dbReference>
<evidence type="ECO:0000256" key="1">
    <source>
        <dbReference type="SAM" id="Phobius"/>
    </source>
</evidence>
<feature type="transmembrane region" description="Helical" evidence="1">
    <location>
        <begin position="27"/>
        <end position="46"/>
    </location>
</feature>
<sequence length="169" mass="19394">MLSNLKAKKSRGPDRTPNVFLRRFAEITPTFLATITFCVSFSLGVLPDDRLTARDVPVLKKVDSLSPSNYPPTSLTCTSCKFLEHKIGNVISQHLCENNLLTQFQHGFRKDFPTTTWLLTTFHEFAYVLDKTVQVDVILPRNYQGSRQFRTRVPIKNLSNLSNRFVHTY</sequence>
<reference evidence="2" key="1">
    <citation type="submission" date="2012-12" db="EMBL/GenBank/DDBJ databases">
        <title>Identification and characterization of a phenylalanine ammonia-lyase gene family in Isatis indigotica Fort.</title>
        <authorList>
            <person name="Liu Q."/>
            <person name="Chen J."/>
            <person name="Zhou X."/>
            <person name="Di P."/>
            <person name="Xiao Y."/>
            <person name="Xuan H."/>
            <person name="Zhang L."/>
            <person name="Chen W."/>
        </authorList>
    </citation>
    <scope>NUCLEOTIDE SEQUENCE</scope>
    <source>
        <tissue evidence="2">Salivary gland</tissue>
    </source>
</reference>